<reference evidence="2 3" key="1">
    <citation type="submission" date="2013-03" db="EMBL/GenBank/DDBJ databases">
        <title>Assembly of a new bacterial strain Brevibacillus borstelensis AK1.</title>
        <authorList>
            <person name="Rajan I."/>
            <person name="PoliReddy D."/>
            <person name="Sugumar T."/>
            <person name="Rathinam K."/>
            <person name="Alqarawi S."/>
            <person name="Khalil A.B."/>
            <person name="Sivakumar N."/>
        </authorList>
    </citation>
    <scope>NUCLEOTIDE SEQUENCE [LARGE SCALE GENOMIC DNA]</scope>
    <source>
        <strain evidence="2 3">AK1</strain>
    </source>
</reference>
<feature type="region of interest" description="Disordered" evidence="1">
    <location>
        <begin position="64"/>
        <end position="155"/>
    </location>
</feature>
<dbReference type="Gene3D" id="3.30.1490.480">
    <property type="entry name" value="Endolytic murein transglycosylase"/>
    <property type="match status" value="1"/>
</dbReference>
<dbReference type="PATRIC" id="fig|1300222.3.peg.235"/>
<evidence type="ECO:0000313" key="3">
    <source>
        <dbReference type="Proteomes" id="UP000012081"/>
    </source>
</evidence>
<evidence type="ECO:0000313" key="2">
    <source>
        <dbReference type="EMBL" id="EMT54161.1"/>
    </source>
</evidence>
<evidence type="ECO:0008006" key="4">
    <source>
        <dbReference type="Google" id="ProtNLM"/>
    </source>
</evidence>
<dbReference type="AlphaFoldDB" id="M8E4G5"/>
<proteinExistence type="predicted"/>
<protein>
    <recommendedName>
        <fullName evidence="4">Aminodeoxychorismate lyase</fullName>
    </recommendedName>
</protein>
<accession>M8E4G5</accession>
<gene>
    <name evidence="2" type="ORF">I532_01105</name>
</gene>
<comment type="caution">
    <text evidence="2">The sequence shown here is derived from an EMBL/GenBank/DDBJ whole genome shotgun (WGS) entry which is preliminary data.</text>
</comment>
<evidence type="ECO:0000256" key="1">
    <source>
        <dbReference type="SAM" id="MobiDB-lite"/>
    </source>
</evidence>
<sequence>MNKRDIFFGFGAGLLVAASILGITTQKEAPGTHQSLTKEQLETAAEELQLVVLSKEEFNQLQQEKKIELQPLPTPPKKPSAPVSSTPDQPQAGKPEKPEAALPQAPVRAKEPKSETSVMPTAETADPSKPQQPVPADSSQVSVPTEPLPKETKTIQIPYKATAESVERTLVDAGILEPDNQFVETLKKKNKLNRIRVGTYQIPLGASEADIVSIIATPPKK</sequence>
<dbReference type="Proteomes" id="UP000012081">
    <property type="component" value="Unassembled WGS sequence"/>
</dbReference>
<organism evidence="2 3">
    <name type="scientific">Brevibacillus borstelensis AK1</name>
    <dbReference type="NCBI Taxonomy" id="1300222"/>
    <lineage>
        <taxon>Bacteria</taxon>
        <taxon>Bacillati</taxon>
        <taxon>Bacillota</taxon>
        <taxon>Bacilli</taxon>
        <taxon>Bacillales</taxon>
        <taxon>Paenibacillaceae</taxon>
        <taxon>Brevibacillus</taxon>
    </lineage>
</organism>
<keyword evidence="3" id="KW-1185">Reference proteome</keyword>
<dbReference type="EMBL" id="APBN01000001">
    <property type="protein sequence ID" value="EMT54161.1"/>
    <property type="molecule type" value="Genomic_DNA"/>
</dbReference>
<dbReference type="OrthoDB" id="2476817at2"/>
<dbReference type="RefSeq" id="WP_003385860.1">
    <property type="nucleotide sequence ID" value="NZ_APBN01000001.1"/>
</dbReference>
<name>M8E4G5_9BACL</name>
<dbReference type="STRING" id="1300222.I532_01105"/>